<comment type="caution">
    <text evidence="2">The sequence shown here is derived from an EMBL/GenBank/DDBJ whole genome shotgun (WGS) entry which is preliminary data.</text>
</comment>
<proteinExistence type="predicted"/>
<evidence type="ECO:0000313" key="2">
    <source>
        <dbReference type="EMBL" id="KKN19584.1"/>
    </source>
</evidence>
<name>A0A0F9NNV2_9ZZZZ</name>
<dbReference type="AlphaFoldDB" id="A0A0F9NNV2"/>
<feature type="compositionally biased region" description="Basic residues" evidence="1">
    <location>
        <begin position="108"/>
        <end position="121"/>
    </location>
</feature>
<evidence type="ECO:0000256" key="1">
    <source>
        <dbReference type="SAM" id="MobiDB-lite"/>
    </source>
</evidence>
<protein>
    <submittedName>
        <fullName evidence="2">Uncharacterized protein</fullName>
    </submittedName>
</protein>
<reference evidence="2" key="1">
    <citation type="journal article" date="2015" name="Nature">
        <title>Complex archaea that bridge the gap between prokaryotes and eukaryotes.</title>
        <authorList>
            <person name="Spang A."/>
            <person name="Saw J.H."/>
            <person name="Jorgensen S.L."/>
            <person name="Zaremba-Niedzwiedzka K."/>
            <person name="Martijn J."/>
            <person name="Lind A.E."/>
            <person name="van Eijk R."/>
            <person name="Schleper C."/>
            <person name="Guy L."/>
            <person name="Ettema T.J."/>
        </authorList>
    </citation>
    <scope>NUCLEOTIDE SEQUENCE</scope>
</reference>
<sequence>MAAAATYGLVRRSRTQKVSKAENITSGDHVLVMLDDEAIVGVYAGNGKVRVINRDSYIDTKPPMGDILLIERGDTVPDDNTDPDRLASLVDTLNQERQIMEQLSEKVKTKKVSKSQIRKHPGHADQKVHGNRAQRAIRDVRAGARRVGRRVEQGIRGAGAKLHEGAQTTRQVANDLDSLLQGLEAGTRIYDKVKELRDSMLGGSEKQEKVIKAVEAAQKSVDKALSKGISHSLQTLAGATKLIREQKPNEKISGESDRKLGNIIDELGGMITYLKDVKKKGKFEKNQNNANHKEGSK</sequence>
<dbReference type="EMBL" id="LAZR01003322">
    <property type="protein sequence ID" value="KKN19584.1"/>
    <property type="molecule type" value="Genomic_DNA"/>
</dbReference>
<organism evidence="2">
    <name type="scientific">marine sediment metagenome</name>
    <dbReference type="NCBI Taxonomy" id="412755"/>
    <lineage>
        <taxon>unclassified sequences</taxon>
        <taxon>metagenomes</taxon>
        <taxon>ecological metagenomes</taxon>
    </lineage>
</organism>
<gene>
    <name evidence="2" type="ORF">LCGC14_0944410</name>
</gene>
<accession>A0A0F9NNV2</accession>
<feature type="region of interest" description="Disordered" evidence="1">
    <location>
        <begin position="108"/>
        <end position="133"/>
    </location>
</feature>